<evidence type="ECO:0000313" key="2">
    <source>
        <dbReference type="Proteomes" id="UP000589132"/>
    </source>
</evidence>
<protein>
    <submittedName>
        <fullName evidence="1">Uncharacterized protein</fullName>
    </submittedName>
</protein>
<name>A0A7J4CZF9_9ARCH</name>
<evidence type="ECO:0000313" key="1">
    <source>
        <dbReference type="EMBL" id="HIA97763.1"/>
    </source>
</evidence>
<comment type="caution">
    <text evidence="1">The sequence shown here is derived from an EMBL/GenBank/DDBJ whole genome shotgun (WGS) entry which is preliminary data.</text>
</comment>
<dbReference type="InterPro" id="IPR012337">
    <property type="entry name" value="RNaseH-like_sf"/>
</dbReference>
<proteinExistence type="predicted"/>
<dbReference type="SUPFAM" id="SSF53098">
    <property type="entry name" value="Ribonuclease H-like"/>
    <property type="match status" value="1"/>
</dbReference>
<dbReference type="AlphaFoldDB" id="A0A7J4CZF9"/>
<gene>
    <name evidence="1" type="ORF">EYO15_01090</name>
</gene>
<dbReference type="EMBL" id="DTTC01000051">
    <property type="protein sequence ID" value="HIA97763.1"/>
    <property type="molecule type" value="Genomic_DNA"/>
</dbReference>
<reference evidence="2" key="1">
    <citation type="journal article" date="2019" name="bioRxiv">
        <title>Genome diversification in globally distributed novel marine Proteobacteria is linked to environmental adaptation.</title>
        <authorList>
            <person name="Zhou Z."/>
            <person name="Tran P.Q."/>
            <person name="Kieft K."/>
            <person name="Anantharaman K."/>
        </authorList>
    </citation>
    <scope>NUCLEOTIDE SEQUENCE [LARGE SCALE GENOMIC DNA]</scope>
</reference>
<sequence length="614" mass="70873">MAQSHLTHTDSGKEIPFTAKGWVSATKTRNYISEDPLLDWLSIHGKAKGFKKDEDYPEYDENLDFTQFLFQKGHDFEAAVVAYLQNEHGPENFVTVCNHYTDSHSLSKAQETFQLMKSGQPFILQGVLWNPQNRTFGMPDILVRSDWLNRITEEDAIEKHEETLQAPALDGAYHYRVVDVKFTTIKFNASNTQILNRPSQKVYKAQLAIYNKALHRLQEFKPPQAYLLSKNWSYTSRGNKLKGEHSLERLATIDFSDLDSEFYERSEEAIDWYRRIRSEGANWEAYPSPSRPELWPNCKNDKSYPWANAKSEIGETLKDLTTIWQVGLKQRDIAHGNRIYTRDDPNLNPQTLGITTAKKSKTIKALIDINRDSNPEKVSSSKMEKDTGHWKEKPKLEFFVDFETVNNIDDDFSRFPYPNSEAQIFMIGCGHENLDSKWEITVFTANALDLIEENRIIEEWLAHMQEVTDHILGKGTLIPRIFHWSPAEVSFMRTAIKNRKKIDGHVPEHWNGLPWFDFHPVVKEQPFVVKGALGFGLKAIAKNLYKHGLIETSWGDGPADGLGAMAGAWYCNRGVRETGKSMQEMPYMLEIQEYNVVDCKVMWELINYLRQHHS</sequence>
<accession>A0A7J4CZF9</accession>
<organism evidence="1 2">
    <name type="scientific">Marine Group III euryarchaeote</name>
    <dbReference type="NCBI Taxonomy" id="2173149"/>
    <lineage>
        <taxon>Archaea</taxon>
        <taxon>Methanobacteriati</taxon>
        <taxon>Thermoplasmatota</taxon>
        <taxon>Thermoplasmata</taxon>
        <taxon>Candidatus Thermoprofundales</taxon>
    </lineage>
</organism>
<dbReference type="Proteomes" id="UP000589132">
    <property type="component" value="Unassembled WGS sequence"/>
</dbReference>